<dbReference type="OrthoDB" id="2250192at2759"/>
<dbReference type="InterPro" id="IPR041615">
    <property type="entry name" value="Desmoplakin_SH3"/>
</dbReference>
<dbReference type="Pfam" id="PF21020">
    <property type="entry name" value="Spectrin_4"/>
    <property type="match status" value="1"/>
</dbReference>
<dbReference type="PANTHER" id="PTHR23169:SF23">
    <property type="entry name" value="SHORT STOP, ISOFORM H"/>
    <property type="match status" value="1"/>
</dbReference>
<keyword evidence="2" id="KW-0963">Cytoplasm</keyword>
<feature type="region of interest" description="Disordered" evidence="7">
    <location>
        <begin position="1073"/>
        <end position="1124"/>
    </location>
</feature>
<feature type="compositionally biased region" description="Basic and acidic residues" evidence="7">
    <location>
        <begin position="1085"/>
        <end position="1095"/>
    </location>
</feature>
<keyword evidence="3" id="KW-0597">Phosphoprotein</keyword>
<feature type="coiled-coil region" evidence="6">
    <location>
        <begin position="5867"/>
        <end position="5934"/>
    </location>
</feature>
<dbReference type="InterPro" id="IPR002017">
    <property type="entry name" value="Spectrin_repeat"/>
</dbReference>
<dbReference type="FunFam" id="1.10.238.10:FF:000031">
    <property type="entry name" value="Short stop, isoform J"/>
    <property type="match status" value="1"/>
</dbReference>
<dbReference type="Gene3D" id="2.30.30.40">
    <property type="entry name" value="SH3 Domains"/>
    <property type="match status" value="1"/>
</dbReference>
<dbReference type="SMART" id="SM00243">
    <property type="entry name" value="GAS2"/>
    <property type="match status" value="1"/>
</dbReference>
<feature type="coiled-coil region" evidence="6">
    <location>
        <begin position="4508"/>
        <end position="4575"/>
    </location>
</feature>
<dbReference type="SUPFAM" id="SSF75399">
    <property type="entry name" value="Plakin repeat"/>
    <property type="match status" value="21"/>
</dbReference>
<reference evidence="10 11" key="1">
    <citation type="journal article" date="2017" name="Curr. Biol.">
        <title>The Evolution of Venom by Co-option of Single-Copy Genes.</title>
        <authorList>
            <person name="Martinson E.O."/>
            <person name="Mrinalini"/>
            <person name="Kelkar Y.D."/>
            <person name="Chang C.H."/>
            <person name="Werren J.H."/>
        </authorList>
    </citation>
    <scope>NUCLEOTIDE SEQUENCE [LARGE SCALE GENOMIC DNA]</scope>
    <source>
        <strain evidence="10 11">Alberta</strain>
        <tissue evidence="10">Whole body</tissue>
    </source>
</reference>
<dbReference type="Gene3D" id="3.30.920.20">
    <property type="entry name" value="Gas2-like domain"/>
    <property type="match status" value="1"/>
</dbReference>
<keyword evidence="6" id="KW-0175">Coiled coil</keyword>
<dbReference type="STRING" id="543379.A0A232FKV5"/>
<dbReference type="InterPro" id="IPR002048">
    <property type="entry name" value="EF_hand_dom"/>
</dbReference>
<keyword evidence="4" id="KW-0677">Repeat</keyword>
<dbReference type="InterPro" id="IPR043197">
    <property type="entry name" value="Plakin"/>
</dbReference>
<dbReference type="EMBL" id="NNAY01000085">
    <property type="protein sequence ID" value="OXU31139.1"/>
    <property type="molecule type" value="Genomic_DNA"/>
</dbReference>
<dbReference type="InterPro" id="IPR018159">
    <property type="entry name" value="Spectrin/alpha-actinin"/>
</dbReference>
<feature type="coiled-coil region" evidence="6">
    <location>
        <begin position="4938"/>
        <end position="4965"/>
    </location>
</feature>
<dbReference type="InterPro" id="IPR001101">
    <property type="entry name" value="Plectin_repeat"/>
</dbReference>
<dbReference type="FunFam" id="1.20.58.60:FF:000001">
    <property type="entry name" value="Microtubule-actin cross-linking factor 1"/>
    <property type="match status" value="4"/>
</dbReference>
<evidence type="ECO:0000259" key="9">
    <source>
        <dbReference type="PROSITE" id="PS51460"/>
    </source>
</evidence>
<evidence type="ECO:0000256" key="3">
    <source>
        <dbReference type="ARBA" id="ARBA00022553"/>
    </source>
</evidence>
<feature type="domain" description="GAR" evidence="9">
    <location>
        <begin position="7540"/>
        <end position="7612"/>
    </location>
</feature>
<evidence type="ECO:0000259" key="8">
    <source>
        <dbReference type="PROSITE" id="PS50222"/>
    </source>
</evidence>
<dbReference type="Pfam" id="PF21019">
    <property type="entry name" value="Spectrin_3"/>
    <property type="match status" value="1"/>
</dbReference>
<dbReference type="Pfam" id="PF00435">
    <property type="entry name" value="Spectrin"/>
    <property type="match status" value="19"/>
</dbReference>
<dbReference type="GO" id="GO:0005882">
    <property type="term" value="C:intermediate filament"/>
    <property type="evidence" value="ECO:0007669"/>
    <property type="project" value="TreeGrafter"/>
</dbReference>
<feature type="compositionally biased region" description="Polar residues" evidence="7">
    <location>
        <begin position="7808"/>
        <end position="7817"/>
    </location>
</feature>
<dbReference type="InterPro" id="IPR049538">
    <property type="entry name" value="PCN-like_spectrin-like_rpt"/>
</dbReference>
<feature type="compositionally biased region" description="Polar residues" evidence="7">
    <location>
        <begin position="7850"/>
        <end position="7872"/>
    </location>
</feature>
<feature type="compositionally biased region" description="Low complexity" evidence="7">
    <location>
        <begin position="7783"/>
        <end position="7807"/>
    </location>
</feature>
<feature type="coiled-coil region" evidence="6">
    <location>
        <begin position="655"/>
        <end position="682"/>
    </location>
</feature>
<keyword evidence="5" id="KW-0206">Cytoskeleton</keyword>
<dbReference type="GO" id="GO:0042060">
    <property type="term" value="P:wound healing"/>
    <property type="evidence" value="ECO:0007669"/>
    <property type="project" value="TreeGrafter"/>
</dbReference>
<feature type="coiled-coil region" evidence="6">
    <location>
        <begin position="4030"/>
        <end position="4057"/>
    </location>
</feature>
<dbReference type="Pfam" id="PF17902">
    <property type="entry name" value="SH3_10"/>
    <property type="match status" value="1"/>
</dbReference>
<comment type="caution">
    <text evidence="10">The sequence shown here is derived from an EMBL/GenBank/DDBJ whole genome shotgun (WGS) entry which is preliminary data.</text>
</comment>
<sequence>MREKMSMAQDRYFPPTLIEMKKLAADSAKFKSDEVPSRHHDKLRLSHIFRELQKYFESVGEIDIEQELHIDLIEKNWNRLMMLHQERDQAISDEIKRLERLQRLAEKVHREMKSTDNRLEELERRVEEEARRLDRLHPLEAKHAVDLLEQDIRNTELQIQNIFADVHSLTEGRYSQAADLHKRVQKLHQRWVGLRSLLHKRLVQPLSDVSFPVEERVVTKHRTTVHETRLVDTNPHFRALHDCIDWCKSKLKQINEADYGSDLPGVQSELDIHQREHKAIEQFHTKVERCVQAKSNFHGEELALYSQHLGQLQKIYTELITLSNKRMTDLETLHDFIQSATGELVWLNSKEETEVTRDWSDKNLVVRNVEQYYESLMSDLEKREIQVSAVQDRGEGLVLQHHPASKTIEAYMTAIQSQWAWLLQLTLCLEVHLKHASQSQQFFREVQQAEQWISKRDEILNTVYSQSEFSLDEGERLLRGMQELRDELNNYGPHVDGLVEKAKVIVPMKQRRQPITRPIQVTCICTYKQVNMSIEKNEQCTLYDNSGRVKWRVKNSQGVESPVPGVCFSLQPPDKEALDAVEKLRRQYERSVALWQRKQLRLRQNMIFATIKVVKDWSLQQFLDMGQDQRTAIRKALNEDAEKLLAEGDPSDPQLRRLRREMAEVNRLLDDFEKRARAEEESRHAGRIFNEQITSLQQALEDAERILNIRIAAPLPRDRDSLEHLVLEHKDYEQSLQRLAPKIEEVQQTFRGISLKTPQMKNKLDNVMSKWNHIWNLSNLYIERLKCVEIMLNGLEENSNAISELEIKLASFGELPSDVKGLQNVLENLMVLQNAIAQQQIHVDQLNDDAHTARRLVEKSRPNHRGPHGDMDRLDLEINRLNARWTNVCGQLVDRLRSAETAYGLAQQYQTSYQNEVDFVDESYGRLENLAPVHTKPQELESTKNLLNRVADRAPAVEAVNLTGGRLIREGKIYGQKLRSFKEQLEELCPSLDASVKRPRRDSVVSVDSIARDLDTLNRRYTTLVALLQERARKLAAIYPEDLMLQRALQEQRPLRTFRTEFNIYESSASEERYTSTITHFTESQYERHESRTISRETSSPPTKANGGDGLPRPRSRNELDAPRVRWSSSSKIGVAKEAQREESMEAENVINARGILHPLSKEMLTVGEAMSLGILDIMTGRIASSADGKSSLSIEEAARANLIDVDIASRLLGPCGLTEAGQRLSLLEAIQRELLDAERTDDRVKVTLTDGPSEVPSVSDGLSVVDAMNRGLLDPETGHFITATGDAIPIELAYAKGYLTKIETRVNIKRGPLALADAISQALIDDSTGRVVDRNSGEVYALDDALLRGIIDADVREIVSTRDDDKLTLKEAIEQGIINPKLGKYIHSLTLEKLSLKEARRRQLIVKPMSLKDASDANILDEHAKLMSPAHKSKLTILEAMARAVLDADHLKSVLNTKTGEALTLQDAIKNGIIMPEGKYVDLATSCRLTIPDAIDKGYITSIAQKSIFDIDGFKDPVSEEFISLNAAMLKGLISHKLGGSFIVDLRRGKTLSLSEATDQGYARPEVMEMLNRGIGVTEQGCELSVLEAVLCDLLDPKSGQLLDPRSKKIVPLEDAIKRCLITPDGAALLTSLLNISVTTQTVTRTIKRYVTVTDSGETVTKDYKVSYEEALRSGLINEESDEFTDPDTGKICSIHSAIRESLVSNPEVSNVEKNLPKRSKDPHSKQMIFETTVIRDINEPPKQRAASPTKAIGVSTTIICRDASTANEETIPHLIINPINNENSGDEHFNKPGSILSDAIEQNIFDPVCGFLSGPCVDHPISFNECIKHSIIDLDSATAIDPFNNENLSLLNGLKTKILNDTGHHMHSEELSMKDAMAQDYIICKPSGNADLNQLGNKLTEIPITKTASMEVNISEESSALAPIQIERGIIYDPVTALVIFTESGQSENLLSAVNEGNLKSDVVIIKDPNTGTDINISEAIKSDIFNIETGEYKDKHGKKVSLTDAARLSLITVVGTPLVAAAAAIEAVKQTMIEDPKTGEKVPREVAIERGLIKPDNLINESEKIAELFIHQIPKSDTIDNSDNQNISSPNEISKTITSTSARIAIASGNDEDVISLSQQTRSRVTTEPKYKVTIGMAKSVSRSLDTDAKPILLQRMRKKILKPCEALQSGIIDSETAKLLELRSVDKDEQTITLLDAINNKKIDANDGKIADLQRGDILSIKEAIERGILDPVSAKLIVPLTKSLSVPELFQQGLLVPSNNKIIHPESGLHLNLNEAILCEIVDPLSKLKISNGSVITLEKAIFDSMIDGKTGIVKTETAALNLVDAVKKGIFHYDDTKCSSLPLADMKLSIEKRCIDRDKLTFSHLQLQTNQSQNQIINSENKILIDDKTSTNKPEHEEIFTGKDIELTSSDVTGQYSVNVAQQKYPEDQIDNTTSTHAVPNFSEKRPAAKMNILEAVEQIYNADTETFEDPVTKEAYNFTDAMKVGLIDSSSILCDIASSQSMTTSEAVDKGLLDSKTGKIKNKNGDFISVAEATKLGLCAIVTAPIIAPYLAVKTIANAITSSNINRPNPAKVVILKKSTEMKSPHNEENMKTSDKCTKNEERQSNYNSEIFVSGRFTDFMKPLVTTLIEAIENKRIDPKYCQIIVDDKKLPYTVQGTLERNQIDLSEAIEIISRNKILIVRDKSKLKISISKDLTPKILAEEGAYDVKTERFLDPESGNIIPFHEFVLQLKVFDPDNVWVKDLSTFEKYVTLRESIEKSLIDRNIGYMVDPKSGKKINFFDAIQRDWILEKTPISIEEPLQLSIQDAIESGICDPVTGIVQNQRSRKSIDFTKSIRSGLIDMHTVSIRNPATDEIIPLEEAIKMGVFDSDKGIIVNTETKVEIDINIAFLKGLIVPRHRKPISLEAIVKKGFYRPETGKIYDSFTSQQIDIEEGVRRGIVDAFITECRDTKMGSFISLDDALTVNLLNSSTGLLRDTKAGTLVPVGDAIDKGLIMTAPLSPSLIDVIVQEYYIPRTGLVLNPMTGDFVTIGKALESGLIDARMIKIKDERQDRNVKIKEAKENDLLDLDKGILKYPYPMTLDIAYEKGYILSTNKPWSLQEALAHGSYDQKTGNFNIDSEILTLEQAITKGFINFDSSSIKEPRAGEIISLGDAIKRGLIDPKMGTANDPSTGNVITLIEALDKGLVVPAKRKISLPEAVFKGLYDPTSGKFTSPETKEKLATDSAIEKGIIDPSSVIVMDTKGDVTTFMQAIKNGIIDSKSGKFTNNTGQTIDFKEALENGLFLETHRPMSLSEAFIKGIFNEQSETFIDPQSGAQLTLLEAVQKYVIDPESISIIVKDARSGFLKEYTLLEAIQMSYINGTTGKVKDFTKDDTEISLKNAYETGLIIDKKATISLQRAIHQGLYNDQTGKIIDPNNRRSITLHEAMRKCIINPTLSCYWDKRAKRMLSLSETCRAGVIDRRAGVFKEPGANCSIPLSLALSLDLIVDIESASFSLYDAVLMDMYDAATGTFIHPSNQRKLTLSDACQEEFINPLVSLVKNPLNNEYILLGEAISARIVDSIRGTYNILSTSKTLNLREAREEGFIVPYKKPLSIEDAVKCYLYEKESGKFIDPLINEQYDLSQAIIGKIIDPETTVIKDLTSGQIKPLLAGLEDGDIDVPKGKVLDPKTKRSYFIDEALDRGLLVNVDKALTQKLNRRRSLDLQKVPLDKTIRECSIEEAIRYKLIQPKVVIVKDPRSGEFVSLEEALAARVVDPSKRGTIGPKTNKVPARSIRFDDIIVYLERPIRFEEAVEKNQLILETAKFIDPKSKEILTLKESVNLGIIDSDSALIKDSEKKRLVRLTEAFRKGIMDAEKGSVLDTATSRLHSLSKAVEIGLLTTQKQGLSFVEALEFGLYNSTSGSFNNPFTMTSVLDHKRLTLAEALKSGLIEPSTTVIRDPANGIIMSLLDAINKGRIDPIGGRFIEDTEGKHLDFLKALENGYVLAAEARQAVEEKYKLCDETLIKLLQWIADVEDKLAHQDVVNEDIQELRNQINCLKQVKEDIEAHSRPISTCLDQVRQIVLTGSDVLSNDEMSSLEKNGRSLKSRFERAIDRTDRLLKRLMGARDELNKFKSEISSFSIWLDKSRRLLEDKERSLSDLKRLTSSTDTTRDFISDVIAHQADLRFITMAAQKFVDESKEYLQVLNEFRTSLPQRLSHKEPISSQDSPVRSEVSIVTSQYKDLLSRANALSDRLSGLGGRQRDYCDALNKAQAWLRELEPRLQRILSEPVAPEPKQVEDQLVKAKSLYSEVLANERLVDNARTSLQALLGTLEGQLTPSETNQLEEPVRELQERHHQFSQALADKCQELDTALVQCQGVQDALDNLVSWLNAAEAQFKNLHRPASLQKDRLEEQQREQRLLQADLDSHRVSLEAVSSIAQELLLNSSNARVAKRTEAKLKDLQSRFDKLMDKSLRRGEFLDEVARALHEFLTESAKFDSWYANMIELLESRDLSKLDISEYESKMAQLSDKREDHRGNYEDLVRNGKNLTAKKDVTDAASIRDKIKAIESQWKELSNLLDEKQRLSKSRAERLSAYEKLRDQLIEWLNRTENRVQRLQPVAVDLERINQQIEDLKPIQKEYRDYGNTVDKLNDLGIAYDNLIRERSDSPTRRRTSSSPTKRPLRRMSQDGRSPSPNKSYAVQSPVSPGGSSGFSSRRSSQDGFHLEELSPVQQQLSEINNRYGLLGVRLTDRQSELDNTREELRKYLDNLRTLSQFLDKIQRQLPKDVIPVTKEESDKTAKQIKIIIEEMYEKQSLLDSTKTQVRDLVRRKTGASGVDNLNKELEDVTHRWKTIADKCKDRLKFLEDIKELYDTYEALHSWLGAKERMLAALGPISSDPRMVASQVQQVQVLREEFRTQQPQLDHLKKVGKNVLARVPADSPDGQKISQKLNSILQRWEEQLKRLDDRAQSLGDAVDTSREFDASLNRLRDALQGISDNLDDLPLDKDPEEQLRKIENLERQLEGQRPLLADAEAAGAQLCEVLSDPASKCDIQGKLASVGKLYNNLQKKLDHRKAEIEGNLRDGRQFEASCSKTLGWLADELGNMSEKLLVSADREILQQQLDHHEPMYRNVMGKEHEVIMLLNKGRDILARSQKIENRTLQRDLDKMQLQWDRLKKDTLDRHTKLQTCAEHCKKYYRAQNGFLPWLRQAEDRLESLKPASFKRKDIEKQLKELSSFRNEVWKKSGEFENNNTLGETFVGACDIDKDVVKNELSAMKTRWDKLNNDLLERTQSLEDTARHLTDFNENLRDLNHGLQRCEDKLTSHDALGGAAKDPKLLDRIKSLREETVALKKPLAAVRQQATDLVHKAGEQGVDATHLQDEVDGIVDRIDDLQAKLDDRCNELQSAATAVAQFTDILRSLNQELSSLENELDSMKAPGRDIRTVREQIEKTRALLSKINRLSDDVGKLVNSGENLVDSGFAADAVATRDQVDSLKRQLGKLEERARNREEELNDTLNKLQQFWRVHADVMDDINEVHEQVKQFKSVGSEVDSIRMQQDDFRVLKANRIEPISRAVDECNSFGQALIQTAGRNVNTSSIEKDLDKMNEKWNDLKERLNDRDRKLDVGLLQSGKFQEALDGLEKWLADTEEMVSNQKPPSSDYKVVKAQLQEQKFLRKMLMDRQNSMSSLSAMGQEVAAGADSKERKAIEKQLKNLIGRFSNLSEGADERMKALERAMAVAKEFQDKLSPLSVWLDKSEKKIREMELVPTDEEKIQHRIAEHNLLHKDILSKKPGFSELTDIASSLMALVGEEEANALADKLQEAADRYRALVERSEALGALLQRSKQGLRHLVLSYQELQGWMESMEARLSKHRVLAVHTERLLQQMEDLADLSEELSSRQTEVDSTTESGLELMKHISGDEALQLKDKLDSLQRRYNELVTRGSELLKDAQTALPLVQQFHDNHSRLMDWMQAAEAVLQSAEPREEEIIRLEMEIAEYRPVLDKINAAGPQLCQLSPGEGAASIEALVTRDNRRFDAIAEQIQRRAERIQLSKQRSLEVIGDIEDLLEWFREADGQLRDAEPPSSEPEIIRVQLKEHRALNDDISSQKSRVRDVISTAKKVIRENGQHEDSSSIREKMEELREIMETVAALSGERLGALEQALPLAEHLRDSHLGLLGWLEEAEQQVAMLPMPALRPELIALQQDKTEMLIQNINEHKPLVDKLNKTGEALMRLCNEEEAGKVQEVLDNDNTRYAALRAELRARQQALEQALQESSLFSDKLEGMLRALGNAAEQVRAAEPISAHPPRLRDQMEENAALAEDLAQREEAFAAVKKAASDVINKALTRGPSDPALNDIRRKLDKLNKLWADVHKSTNDRGQSLDETLAIAEKFWSELSGVMGALAELQDALSAQAPPAAQPKAIKQQQVALHEICQEIDQTKPDVEQVRQSGHELMGLCGEPDKPEVRKHIEDLDQAWDNVTALYARREENLIDAMEKAMEFHNTLGDLHNFLEEAEVRFARMGPLGSDIHEVKQQIKDLARFKADVDPHMVKVEALNRQAAELTERTSSEQAQAIKEPLGAVNRRWDALLRGVVERQRLLENALLRLGQFQHALDELLVWIDKSDCTLDELRAVAGDPQVIEVELAKLKVLVNDIQAHQTSVDTLNDAGRQIIEDGKGSTEASTTAEKLGTLNRRWRDLLQRAADRQRELEDALRESQSFTAEIQDLLSWLGDVDNAIVASKPVGGLPETASEQLERFMELYNELEQNRPKVETVLQQGKEYLKRAPDGSSSGLNHNLRTLKQRWDNVIARASDKKIKLEIALKEATEFHDALQAFVDWLTNAEKTLTNLKPVSRVMETILSQIEDHKAFQKDVGVHRETMLNLDKKGTHLKYFSQKQDVILIKNLLISVQHRWERVVSKSAERTRALDHGYKEAREFHDAWSNLMNWLDDTEKALDEVAVDGLGGNDPDKIKFRLQKHREIQLELSTKQGSYDTTMKNGKTLKDKAPKSDEPALRELLNELKSKWTAVCNKSIDKQRKLEEALLYSGQFKDAVQALLDWLHKTEKVLSNTGPLHGDLDTVTSLVEQHRNFESDLESRALQMDSVTKTGRELESKATIEDATSIRQQLSELHTLWNTVTRLSNNKSSRLEEALRDAEQLHKAVHVLLEWLSDAEMKLRFAGQLPEDEQESRNQLMEHEKFLRELSSKEVEKDNTLELARTILAKAHPDGAAVIKHWITIIQSRWEEVATWAHQRNQRLETHMQGLQDLDNLLEELLAWLEGLENTLIALEAEPLPDDHATLEMLISDHREFMENTARRQNEVDRVCKARQIKPIKDTRKVFKSKPSTPIKEHYQENDYEHSSLRKQSFKGSRDLSQSTRHLSRASPGRERTPDPSLPHIGPRFPPKGSKGAEPEFRNPRVKLLWDRWRNVWMLAWERQRRLQDKLNYIEELDRVANFSWEDWRKRFLKFMNHKKSRLTDLFRKMDKNNDGLIPREDFIQGILNTKFDTSRLEMGAVADLFDRHGEGLIDWKEFIAALRPDWEERRTYNDTDKIHDEVKRLVMLCTCRQKFRVFQVGEGKYRFGDSQKLRLVRILRSTVMVRVGGGWVALDEFLLKNDPCREAIRFILIRKHYKITFSPHLHRKTNIELREQFILADGVSQSMTAFRSKPSPTSTLQRNQLSSAGPITKVRNLGRPFLTHSFPTEEFMSQLMPIFESLRQKEDLPCSYPLHMHAPSYHWVRERSARSVPMGQTRASRTSLNAGTPDSLSDNESSFRTPARKTSTPYRSTLTPGGSRPSSRPASRPASRPGSRPASRQGSKPSSRYGSTQSLDSTDDPSTPSRIPRRTGGTTGNTPTSSRHNSISGKRLTISTVNGSGSRPRTPTGLVSPASGTASRFSSMNRASSIPTLTGVGTPIRSSSARTSSTTNIPMALKQARTRTPSSGTSTPLPPASKLTRKPSGASDTAVTPIQRKPKQPTPIEQRAPFRL</sequence>
<organism evidence="10 11">
    <name type="scientific">Trichomalopsis sarcophagae</name>
    <dbReference type="NCBI Taxonomy" id="543379"/>
    <lineage>
        <taxon>Eukaryota</taxon>
        <taxon>Metazoa</taxon>
        <taxon>Ecdysozoa</taxon>
        <taxon>Arthropoda</taxon>
        <taxon>Hexapoda</taxon>
        <taxon>Insecta</taxon>
        <taxon>Pterygota</taxon>
        <taxon>Neoptera</taxon>
        <taxon>Endopterygota</taxon>
        <taxon>Hymenoptera</taxon>
        <taxon>Apocrita</taxon>
        <taxon>Proctotrupomorpha</taxon>
        <taxon>Chalcidoidea</taxon>
        <taxon>Pteromalidae</taxon>
        <taxon>Pteromalinae</taxon>
        <taxon>Trichomalopsis</taxon>
    </lineage>
</organism>
<dbReference type="InterPro" id="IPR035915">
    <property type="entry name" value="Plakin_repeat_sf"/>
</dbReference>
<feature type="domain" description="EF-hand" evidence="8">
    <location>
        <begin position="7500"/>
        <end position="7535"/>
    </location>
</feature>
<dbReference type="FunFam" id="1.20.58.60:FF:000040">
    <property type="entry name" value="Short stop, isoform N"/>
    <property type="match status" value="1"/>
</dbReference>
<dbReference type="FunFam" id="1.20.58.60:FF:000044">
    <property type="entry name" value="Short stop, isoform K"/>
    <property type="match status" value="1"/>
</dbReference>
<feature type="coiled-coil region" evidence="6">
    <location>
        <begin position="91"/>
        <end position="165"/>
    </location>
</feature>
<evidence type="ECO:0000256" key="2">
    <source>
        <dbReference type="ARBA" id="ARBA00022490"/>
    </source>
</evidence>
<comment type="subcellular location">
    <subcellularLocation>
        <location evidence="1">Cytoplasm</location>
        <location evidence="1">Cytoskeleton</location>
    </subcellularLocation>
</comment>
<feature type="region of interest" description="Disordered" evidence="7">
    <location>
        <begin position="4652"/>
        <end position="4713"/>
    </location>
</feature>
<gene>
    <name evidence="10" type="ORF">TSAR_002923</name>
</gene>
<dbReference type="SUPFAM" id="SSF143575">
    <property type="entry name" value="GAS2 domain-like"/>
    <property type="match status" value="1"/>
</dbReference>
<dbReference type="Gene3D" id="1.20.58.60">
    <property type="match status" value="34"/>
</dbReference>
<dbReference type="GO" id="GO:0030056">
    <property type="term" value="C:hemidesmosome"/>
    <property type="evidence" value="ECO:0007669"/>
    <property type="project" value="TreeGrafter"/>
</dbReference>
<dbReference type="FunFam" id="1.20.58.60:FF:000039">
    <property type="entry name" value="Short stop, isoform N"/>
    <property type="match status" value="1"/>
</dbReference>
<dbReference type="InterPro" id="IPR011992">
    <property type="entry name" value="EF-hand-dom_pair"/>
</dbReference>
<dbReference type="FunFam" id="1.20.58.60:FF:000082">
    <property type="entry name" value="Short stop, isoform K"/>
    <property type="match status" value="1"/>
</dbReference>
<feature type="compositionally biased region" description="Polar residues" evidence="7">
    <location>
        <begin position="7881"/>
        <end position="7899"/>
    </location>
</feature>
<feature type="region of interest" description="Disordered" evidence="7">
    <location>
        <begin position="7739"/>
        <end position="7979"/>
    </location>
</feature>
<feature type="coiled-coil region" evidence="6">
    <location>
        <begin position="5476"/>
        <end position="5514"/>
    </location>
</feature>
<dbReference type="PROSITE" id="PS50222">
    <property type="entry name" value="EF_HAND_2"/>
    <property type="match status" value="2"/>
</dbReference>
<dbReference type="SUPFAM" id="SSF46966">
    <property type="entry name" value="Spectrin repeat"/>
    <property type="match status" value="31"/>
</dbReference>
<dbReference type="PANTHER" id="PTHR23169">
    <property type="entry name" value="ENVOPLAKIN"/>
    <property type="match status" value="1"/>
</dbReference>
<feature type="region of interest" description="Disordered" evidence="7">
    <location>
        <begin position="2589"/>
        <end position="2608"/>
    </location>
</feature>
<feature type="compositionally biased region" description="Polar residues" evidence="7">
    <location>
        <begin position="7744"/>
        <end position="7782"/>
    </location>
</feature>
<feature type="domain" description="EF-hand" evidence="8">
    <location>
        <begin position="7464"/>
        <end position="7499"/>
    </location>
</feature>
<dbReference type="GO" id="GO:0045104">
    <property type="term" value="P:intermediate filament cytoskeleton organization"/>
    <property type="evidence" value="ECO:0007669"/>
    <property type="project" value="InterPro"/>
</dbReference>
<evidence type="ECO:0000256" key="1">
    <source>
        <dbReference type="ARBA" id="ARBA00004245"/>
    </source>
</evidence>
<dbReference type="CDD" id="cd00176">
    <property type="entry name" value="SPEC"/>
    <property type="match status" value="19"/>
</dbReference>
<feature type="compositionally biased region" description="Polar residues" evidence="7">
    <location>
        <begin position="1075"/>
        <end position="1084"/>
    </location>
</feature>
<proteinExistence type="predicted"/>
<dbReference type="FunFam" id="1.20.58.60:FF:000053">
    <property type="entry name" value="Short stop, isoform K"/>
    <property type="match status" value="1"/>
</dbReference>
<dbReference type="Pfam" id="PF13499">
    <property type="entry name" value="EF-hand_7"/>
    <property type="match status" value="1"/>
</dbReference>
<dbReference type="GO" id="GO:0031122">
    <property type="term" value="P:cytoplasmic microtubule organization"/>
    <property type="evidence" value="ECO:0007669"/>
    <property type="project" value="TreeGrafter"/>
</dbReference>
<dbReference type="FunFam" id="1.20.58.60:FF:000038">
    <property type="entry name" value="Short stop, isoform N"/>
    <property type="match status" value="1"/>
</dbReference>
<feature type="region of interest" description="Disordered" evidence="7">
    <location>
        <begin position="7328"/>
        <end position="7406"/>
    </location>
</feature>
<feature type="coiled-coil region" evidence="6">
    <location>
        <begin position="5802"/>
        <end position="5829"/>
    </location>
</feature>
<dbReference type="FunFam" id="1.20.58.60:FF:000042">
    <property type="entry name" value="Short stop, isoform N"/>
    <property type="match status" value="1"/>
</dbReference>
<feature type="compositionally biased region" description="Low complexity" evidence="7">
    <location>
        <begin position="7818"/>
        <end position="7849"/>
    </location>
</feature>
<dbReference type="Pfam" id="PF02187">
    <property type="entry name" value="GAS2"/>
    <property type="match status" value="1"/>
</dbReference>
<feature type="compositionally biased region" description="Low complexity" evidence="7">
    <location>
        <begin position="4691"/>
        <end position="4712"/>
    </location>
</feature>
<dbReference type="SMART" id="SM00250">
    <property type="entry name" value="PLEC"/>
    <property type="match status" value="30"/>
</dbReference>
<dbReference type="GO" id="GO:0005886">
    <property type="term" value="C:plasma membrane"/>
    <property type="evidence" value="ECO:0007669"/>
    <property type="project" value="UniProtKB-SubCell"/>
</dbReference>
<dbReference type="GO" id="GO:0008017">
    <property type="term" value="F:microtubule binding"/>
    <property type="evidence" value="ECO:0007669"/>
    <property type="project" value="InterPro"/>
</dbReference>
<feature type="coiled-coil region" evidence="6">
    <location>
        <begin position="5367"/>
        <end position="5429"/>
    </location>
</feature>
<evidence type="ECO:0000313" key="10">
    <source>
        <dbReference type="EMBL" id="OXU31139.1"/>
    </source>
</evidence>
<feature type="coiled-coil region" evidence="6">
    <location>
        <begin position="7257"/>
        <end position="7284"/>
    </location>
</feature>
<dbReference type="SMART" id="SM00150">
    <property type="entry name" value="SPEC"/>
    <property type="match status" value="37"/>
</dbReference>
<evidence type="ECO:0000256" key="7">
    <source>
        <dbReference type="SAM" id="MobiDB-lite"/>
    </source>
</evidence>
<feature type="coiled-coil region" evidence="6">
    <location>
        <begin position="5142"/>
        <end position="5169"/>
    </location>
</feature>
<evidence type="ECO:0000256" key="4">
    <source>
        <dbReference type="ARBA" id="ARBA00022737"/>
    </source>
</evidence>
<dbReference type="FunFam" id="1.20.58.60:FF:000055">
    <property type="entry name" value="Short stop, isoform K"/>
    <property type="match status" value="1"/>
</dbReference>
<keyword evidence="11" id="KW-1185">Reference proteome</keyword>
<dbReference type="Proteomes" id="UP000215335">
    <property type="component" value="Unassembled WGS sequence"/>
</dbReference>
<evidence type="ECO:0008006" key="12">
    <source>
        <dbReference type="Google" id="ProtNLM"/>
    </source>
</evidence>
<feature type="compositionally biased region" description="Polar residues" evidence="7">
    <location>
        <begin position="7356"/>
        <end position="7371"/>
    </location>
</feature>
<dbReference type="GO" id="GO:0005198">
    <property type="term" value="F:structural molecule activity"/>
    <property type="evidence" value="ECO:0007669"/>
    <property type="project" value="TreeGrafter"/>
</dbReference>
<evidence type="ECO:0000256" key="6">
    <source>
        <dbReference type="SAM" id="Coils"/>
    </source>
</evidence>
<dbReference type="GO" id="GO:0005737">
    <property type="term" value="C:cytoplasm"/>
    <property type="evidence" value="ECO:0007669"/>
    <property type="project" value="TreeGrafter"/>
</dbReference>
<name>A0A232FKV5_9HYME</name>
<evidence type="ECO:0000313" key="11">
    <source>
        <dbReference type="Proteomes" id="UP000215335"/>
    </source>
</evidence>
<dbReference type="InterPro" id="IPR036534">
    <property type="entry name" value="GAR_dom_sf"/>
</dbReference>
<feature type="coiled-coil region" evidence="6">
    <location>
        <begin position="4105"/>
        <end position="4153"/>
    </location>
</feature>
<feature type="compositionally biased region" description="Basic and acidic residues" evidence="7">
    <location>
        <begin position="7341"/>
        <end position="7354"/>
    </location>
</feature>
<dbReference type="InterPro" id="IPR003108">
    <property type="entry name" value="GAR_dom"/>
</dbReference>
<dbReference type="Gene3D" id="1.10.238.10">
    <property type="entry name" value="EF-hand"/>
    <property type="match status" value="1"/>
</dbReference>
<dbReference type="SUPFAM" id="SSF47473">
    <property type="entry name" value="EF-hand"/>
    <property type="match status" value="1"/>
</dbReference>
<accession>A0A232FKV5</accession>
<protein>
    <recommendedName>
        <fullName evidence="12">Desmoplakin SH3 domain-containing protein</fullName>
    </recommendedName>
</protein>
<feature type="compositionally biased region" description="Polar residues" evidence="7">
    <location>
        <begin position="4679"/>
        <end position="4690"/>
    </location>
</feature>
<evidence type="ECO:0000256" key="5">
    <source>
        <dbReference type="ARBA" id="ARBA00023212"/>
    </source>
</evidence>
<dbReference type="FunFam" id="1.20.58.60:FF:000260">
    <property type="entry name" value="Kakapo"/>
    <property type="match status" value="1"/>
</dbReference>
<dbReference type="PROSITE" id="PS51460">
    <property type="entry name" value="GAR"/>
    <property type="match status" value="1"/>
</dbReference>
<dbReference type="Gene3D" id="3.90.1290.10">
    <property type="entry name" value="Plakin repeat"/>
    <property type="match status" value="14"/>
</dbReference>
<feature type="compositionally biased region" description="Low complexity" evidence="7">
    <location>
        <begin position="7908"/>
        <end position="7918"/>
    </location>
</feature>
<feature type="compositionally biased region" description="Low complexity" evidence="7">
    <location>
        <begin position="7929"/>
        <end position="7938"/>
    </location>
</feature>
<dbReference type="GO" id="GO:0005509">
    <property type="term" value="F:calcium ion binding"/>
    <property type="evidence" value="ECO:0007669"/>
    <property type="project" value="InterPro"/>
</dbReference>